<sequence length="121" mass="14920">MIAWGRIIGHNITLIEWENLWNRNNKVTISAAYKENAYKMFHRWHLPPWRLARVYPNRSLNCWKCKKKEGTYCHMWWSCKEPQKYWLRIKNWLEEITKEQIELKPELFLLGISRKKTWGKS</sequence>
<dbReference type="EMBL" id="IACJ01108847">
    <property type="protein sequence ID" value="LAA54582.1"/>
    <property type="molecule type" value="Transcribed_RNA"/>
</dbReference>
<protein>
    <recommendedName>
        <fullName evidence="2">Reverse transcriptase zinc-binding domain-containing protein</fullName>
    </recommendedName>
</protein>
<accession>A0A2D4G4D1</accession>
<proteinExistence type="predicted"/>
<dbReference type="AlphaFoldDB" id="A0A2D4G4D1"/>
<reference evidence="1" key="2">
    <citation type="submission" date="2017-11" db="EMBL/GenBank/DDBJ databases">
        <title>Coralsnake Venomics: Analyses of Venom Gland Transcriptomes and Proteomes of Six Brazilian Taxa.</title>
        <authorList>
            <person name="Aird S.D."/>
            <person name="Jorge da Silva N."/>
            <person name="Qiu L."/>
            <person name="Villar-Briones A."/>
            <person name="Aparecida-Saddi V."/>
            <person name="Campos-Telles M.P."/>
            <person name="Grau M."/>
            <person name="Mikheyev A.S."/>
        </authorList>
    </citation>
    <scope>NUCLEOTIDE SEQUENCE</scope>
    <source>
        <tissue evidence="1">Venom_gland</tissue>
    </source>
</reference>
<evidence type="ECO:0008006" key="2">
    <source>
        <dbReference type="Google" id="ProtNLM"/>
    </source>
</evidence>
<organism evidence="1">
    <name type="scientific">Micrurus corallinus</name>
    <name type="common">Brazilian coral snake</name>
    <dbReference type="NCBI Taxonomy" id="54390"/>
    <lineage>
        <taxon>Eukaryota</taxon>
        <taxon>Metazoa</taxon>
        <taxon>Chordata</taxon>
        <taxon>Craniata</taxon>
        <taxon>Vertebrata</taxon>
        <taxon>Euteleostomi</taxon>
        <taxon>Lepidosauria</taxon>
        <taxon>Squamata</taxon>
        <taxon>Bifurcata</taxon>
        <taxon>Unidentata</taxon>
        <taxon>Episquamata</taxon>
        <taxon>Toxicofera</taxon>
        <taxon>Serpentes</taxon>
        <taxon>Colubroidea</taxon>
        <taxon>Elapidae</taxon>
        <taxon>Elapinae</taxon>
        <taxon>Micrurus</taxon>
    </lineage>
</organism>
<evidence type="ECO:0000313" key="1">
    <source>
        <dbReference type="EMBL" id="LAA54582.1"/>
    </source>
</evidence>
<reference evidence="1" key="1">
    <citation type="submission" date="2017-07" db="EMBL/GenBank/DDBJ databases">
        <authorList>
            <person name="Mikheyev A."/>
            <person name="Grau M."/>
        </authorList>
    </citation>
    <scope>NUCLEOTIDE SEQUENCE</scope>
    <source>
        <tissue evidence="1">Venom_gland</tissue>
    </source>
</reference>
<name>A0A2D4G4D1_MICCO</name>